<protein>
    <submittedName>
        <fullName evidence="1">Uncharacterized protein</fullName>
    </submittedName>
</protein>
<evidence type="ECO:0000313" key="1">
    <source>
        <dbReference type="EMBL" id="OKY94559.1"/>
    </source>
</evidence>
<dbReference type="STRING" id="28117.BHV66_05165"/>
<evidence type="ECO:0000313" key="2">
    <source>
        <dbReference type="Proteomes" id="UP000187417"/>
    </source>
</evidence>
<gene>
    <name evidence="1" type="ORF">BHV66_05165</name>
</gene>
<reference evidence="1 2" key="1">
    <citation type="journal article" date="2016" name="Nat. Biotechnol.">
        <title>Measurement of bacterial replication rates in microbial communities.</title>
        <authorList>
            <person name="Brown C.T."/>
            <person name="Olm M.R."/>
            <person name="Thomas B.C."/>
            <person name="Banfield J.F."/>
        </authorList>
    </citation>
    <scope>NUCLEOTIDE SEQUENCE [LARGE SCALE GENOMIC DNA]</scope>
    <source>
        <strain evidence="1">CAG:67_53_122</strain>
    </source>
</reference>
<name>A0A1Q6F6N4_9BACT</name>
<accession>A0A1Q6F6N4</accession>
<comment type="caution">
    <text evidence="1">The sequence shown here is derived from an EMBL/GenBank/DDBJ whole genome shotgun (WGS) entry which is preliminary data.</text>
</comment>
<organism evidence="1 2">
    <name type="scientific">Alistipes putredinis</name>
    <dbReference type="NCBI Taxonomy" id="28117"/>
    <lineage>
        <taxon>Bacteria</taxon>
        <taxon>Pseudomonadati</taxon>
        <taxon>Bacteroidota</taxon>
        <taxon>Bacteroidia</taxon>
        <taxon>Bacteroidales</taxon>
        <taxon>Rikenellaceae</taxon>
        <taxon>Alistipes</taxon>
    </lineage>
</organism>
<dbReference type="Proteomes" id="UP000187417">
    <property type="component" value="Unassembled WGS sequence"/>
</dbReference>
<dbReference type="EMBL" id="MNQH01000026">
    <property type="protein sequence ID" value="OKY94559.1"/>
    <property type="molecule type" value="Genomic_DNA"/>
</dbReference>
<dbReference type="AlphaFoldDB" id="A0A1Q6F6N4"/>
<proteinExistence type="predicted"/>
<dbReference type="RefSeq" id="WP_278339236.1">
    <property type="nucleotide sequence ID" value="NZ_CAJJWD010000004.1"/>
</dbReference>
<sequence>MTFTSLPEMFSSVFGPLAYTFSNAAETELFLEILSTRDGSRIGSKRFYNTPTGTLNIAPMVRKNIRFVPSSGMTGFCNSESRSASVQLAVGTTYSEVRTFVAAHDSVKPSRILTTMPSHRIIAYGESDEITCCIPGQHTVTVTSDITAEALTYNAIGGEELTLFRLNTRSFLPSVGTITVRIATAGQTVAEIGYTVVPKCDEGCRIAWRSRAGSIEHYTFPVVKSVVQKIRKEQVLTDDAGYEDISIRDERTTTLASAFEPAAVIEALAEIAASPQVWKIDGDKYEEMDILTREQTIGRHGSLGCIEISLRPRQETRCL</sequence>